<feature type="domain" description="Methylene-tetrahydrofolate reductase C-terminal-like" evidence="1">
    <location>
        <begin position="111"/>
        <end position="206"/>
    </location>
</feature>
<evidence type="ECO:0000259" key="1">
    <source>
        <dbReference type="Pfam" id="PF12225"/>
    </source>
</evidence>
<dbReference type="AlphaFoldDB" id="A0A7C3UX87"/>
<evidence type="ECO:0000313" key="2">
    <source>
        <dbReference type="EMBL" id="HGF32983.1"/>
    </source>
</evidence>
<proteinExistence type="predicted"/>
<accession>A0A7C3UX87</accession>
<comment type="caution">
    <text evidence="2">The sequence shown here is derived from an EMBL/GenBank/DDBJ whole genome shotgun (WGS) entry which is preliminary data.</text>
</comment>
<dbReference type="EMBL" id="DTMF01000031">
    <property type="protein sequence ID" value="HGF32983.1"/>
    <property type="molecule type" value="Genomic_DNA"/>
</dbReference>
<organism evidence="2">
    <name type="scientific">Desulfobacca acetoxidans</name>
    <dbReference type="NCBI Taxonomy" id="60893"/>
    <lineage>
        <taxon>Bacteria</taxon>
        <taxon>Pseudomonadati</taxon>
        <taxon>Thermodesulfobacteriota</taxon>
        <taxon>Desulfobaccia</taxon>
        <taxon>Desulfobaccales</taxon>
        <taxon>Desulfobaccaceae</taxon>
        <taxon>Desulfobacca</taxon>
    </lineage>
</organism>
<name>A0A7C3UX87_9BACT</name>
<protein>
    <recommendedName>
        <fullName evidence="1">Methylene-tetrahydrofolate reductase C-terminal-like domain-containing protein</fullName>
    </recommendedName>
</protein>
<reference evidence="2" key="1">
    <citation type="journal article" date="2020" name="mSystems">
        <title>Genome- and Community-Level Interaction Insights into Carbon Utilization and Element Cycling Functions of Hydrothermarchaeota in Hydrothermal Sediment.</title>
        <authorList>
            <person name="Zhou Z."/>
            <person name="Liu Y."/>
            <person name="Xu W."/>
            <person name="Pan J."/>
            <person name="Luo Z.H."/>
            <person name="Li M."/>
        </authorList>
    </citation>
    <scope>NUCLEOTIDE SEQUENCE [LARGE SCALE GENOMIC DNA]</scope>
    <source>
        <strain evidence="2">SpSt-897</strain>
    </source>
</reference>
<gene>
    <name evidence="2" type="ORF">ENW96_01150</name>
</gene>
<dbReference type="InterPro" id="IPR022026">
    <property type="entry name" value="DUF5981"/>
</dbReference>
<dbReference type="Pfam" id="PF12225">
    <property type="entry name" value="DUF5981"/>
    <property type="match status" value="1"/>
</dbReference>
<sequence length="223" mass="24323">MVVAESKPVAEILEMIKDYKKVVVAGCKGCVTVCNSGGEKEVGILASELRIARKAAGNDLEVLEYTCERQCDPEYIEPLDDLVKDADAVVSIACSVGPQYVVARYPYVPVFPGLNTVFIGGSVEHGVFKEYCQACGSCLIGEFGGLCPIARCAKQLLNGPCGGSSGGKCEVGKGTIDCIWHLIYERLKNLGQLHRLESPKLYKDWSTSRDRGPRTMIREELRK</sequence>